<accession>A0A8S1B3D6</accession>
<dbReference type="InterPro" id="IPR056924">
    <property type="entry name" value="SH3_Tf2-1"/>
</dbReference>
<comment type="caution">
    <text evidence="4">The sequence shown here is derived from an EMBL/GenBank/DDBJ whole genome shotgun (WGS) entry which is preliminary data.</text>
</comment>
<dbReference type="PROSITE" id="PS50878">
    <property type="entry name" value="RT_POL"/>
    <property type="match status" value="1"/>
</dbReference>
<dbReference type="InterPro" id="IPR043128">
    <property type="entry name" value="Rev_trsase/Diguanyl_cyclase"/>
</dbReference>
<feature type="region of interest" description="Disordered" evidence="2">
    <location>
        <begin position="353"/>
        <end position="376"/>
    </location>
</feature>
<evidence type="ECO:0000256" key="2">
    <source>
        <dbReference type="SAM" id="MobiDB-lite"/>
    </source>
</evidence>
<dbReference type="OrthoDB" id="7457075at2759"/>
<dbReference type="AlphaFoldDB" id="A0A8S1B3D6"/>
<dbReference type="Pfam" id="PF00078">
    <property type="entry name" value="RVT_1"/>
    <property type="match status" value="1"/>
</dbReference>
<dbReference type="InterPro" id="IPR043502">
    <property type="entry name" value="DNA/RNA_pol_sf"/>
</dbReference>
<dbReference type="GO" id="GO:0003964">
    <property type="term" value="F:RNA-directed DNA polymerase activity"/>
    <property type="evidence" value="ECO:0007669"/>
    <property type="project" value="UniProtKB-EC"/>
</dbReference>
<evidence type="ECO:0000313" key="5">
    <source>
        <dbReference type="Proteomes" id="UP000494256"/>
    </source>
</evidence>
<dbReference type="Pfam" id="PF24626">
    <property type="entry name" value="SH3_Tf2-1"/>
    <property type="match status" value="1"/>
</dbReference>
<dbReference type="PANTHER" id="PTHR37984">
    <property type="entry name" value="PROTEIN CBG26694"/>
    <property type="match status" value="1"/>
</dbReference>
<sequence length="376" mass="43351">MLAYLDDLIVLSTSFMSHLTDLREVFRQMRVYNLTVNKKKCNFFVARIKYLGHYITPEGLHVVPEKVAAIMQLPSPANLKHLVTFLQTCSWYRRFIENFSLVAEPLTRLTKKKVVWRWEKKQTEAYEILKQKLTSAPVLHQTLYNKDRCKQLCNRCRFGPGEIREEQLKDEYIRKIVTVLEDVNNHEDAAYWSNKGYIMNNGLLYRYNPNADSDEAQLIAPEHTSDDALHDLRAIVSSENFIAEITPKLLQLAEVLERAKEVQEMKEEARKIWVDKTRRQGTKYSPGDLVLVQVHAISRATQGVSAKFAPRRDGPYVITKQHGPSSYQLALPETPQTIIGLYHSSALVPCQGNVADLPKPTQPIRKRGRPRKNPRL</sequence>
<dbReference type="PANTHER" id="PTHR37984:SF5">
    <property type="entry name" value="PROTEIN NYNRIN-LIKE"/>
    <property type="match status" value="1"/>
</dbReference>
<dbReference type="EC" id="2.7.7.49" evidence="1"/>
<name>A0A8S1B3D6_ARCPL</name>
<evidence type="ECO:0000256" key="1">
    <source>
        <dbReference type="ARBA" id="ARBA00012493"/>
    </source>
</evidence>
<dbReference type="Gene3D" id="3.30.70.270">
    <property type="match status" value="2"/>
</dbReference>
<feature type="domain" description="Reverse transcriptase" evidence="3">
    <location>
        <begin position="1"/>
        <end position="55"/>
    </location>
</feature>
<dbReference type="Proteomes" id="UP000494256">
    <property type="component" value="Unassembled WGS sequence"/>
</dbReference>
<organism evidence="4 5">
    <name type="scientific">Arctia plantaginis</name>
    <name type="common">Wood tiger moth</name>
    <name type="synonym">Phalaena plantaginis</name>
    <dbReference type="NCBI Taxonomy" id="874455"/>
    <lineage>
        <taxon>Eukaryota</taxon>
        <taxon>Metazoa</taxon>
        <taxon>Ecdysozoa</taxon>
        <taxon>Arthropoda</taxon>
        <taxon>Hexapoda</taxon>
        <taxon>Insecta</taxon>
        <taxon>Pterygota</taxon>
        <taxon>Neoptera</taxon>
        <taxon>Endopterygota</taxon>
        <taxon>Lepidoptera</taxon>
        <taxon>Glossata</taxon>
        <taxon>Ditrysia</taxon>
        <taxon>Noctuoidea</taxon>
        <taxon>Erebidae</taxon>
        <taxon>Arctiinae</taxon>
        <taxon>Arctia</taxon>
    </lineage>
</organism>
<dbReference type="InterPro" id="IPR050951">
    <property type="entry name" value="Retrovirus_Pol_polyprotein"/>
</dbReference>
<dbReference type="EMBL" id="CADEBD010000366">
    <property type="protein sequence ID" value="CAB3252388.1"/>
    <property type="molecule type" value="Genomic_DNA"/>
</dbReference>
<reference evidence="4 5" key="1">
    <citation type="submission" date="2020-04" db="EMBL/GenBank/DDBJ databases">
        <authorList>
            <person name="Wallbank WR R."/>
            <person name="Pardo Diaz C."/>
            <person name="Kozak K."/>
            <person name="Martin S."/>
            <person name="Jiggins C."/>
            <person name="Moest M."/>
            <person name="Warren A I."/>
            <person name="Byers J.R.P. K."/>
            <person name="Montejo-Kovacevich G."/>
            <person name="Yen C E."/>
        </authorList>
    </citation>
    <scope>NUCLEOTIDE SEQUENCE [LARGE SCALE GENOMIC DNA]</scope>
</reference>
<evidence type="ECO:0000313" key="4">
    <source>
        <dbReference type="EMBL" id="CAB3252388.1"/>
    </source>
</evidence>
<evidence type="ECO:0000259" key="3">
    <source>
        <dbReference type="PROSITE" id="PS50878"/>
    </source>
</evidence>
<dbReference type="InterPro" id="IPR000477">
    <property type="entry name" value="RT_dom"/>
</dbReference>
<protein>
    <recommendedName>
        <fullName evidence="1">RNA-directed DNA polymerase</fullName>
        <ecNumber evidence="1">2.7.7.49</ecNumber>
    </recommendedName>
</protein>
<dbReference type="FunFam" id="3.30.70.270:FF:000020">
    <property type="entry name" value="Transposon Tf2-6 polyprotein-like Protein"/>
    <property type="match status" value="1"/>
</dbReference>
<gene>
    <name evidence="4" type="ORF">APLA_LOCUS13989</name>
</gene>
<dbReference type="SUPFAM" id="SSF56672">
    <property type="entry name" value="DNA/RNA polymerases"/>
    <property type="match status" value="1"/>
</dbReference>
<proteinExistence type="predicted"/>
<feature type="compositionally biased region" description="Basic residues" evidence="2">
    <location>
        <begin position="364"/>
        <end position="376"/>
    </location>
</feature>